<keyword evidence="4" id="KW-1185">Reference proteome</keyword>
<gene>
    <name evidence="3" type="ORF">HL667_17885</name>
</gene>
<feature type="domain" description="AB hydrolase-1" evidence="2">
    <location>
        <begin position="32"/>
        <end position="316"/>
    </location>
</feature>
<keyword evidence="1 3" id="KW-0378">Hydrolase</keyword>
<evidence type="ECO:0000256" key="1">
    <source>
        <dbReference type="ARBA" id="ARBA00022801"/>
    </source>
</evidence>
<sequence>MTDPAGMPPLQFAMTNGIRMGYYEAGPATDRPPMILCHGWPELAFSWRHQMKALAEAGIRVIAPDQRGYGASDRPEPVEAYDLEHLTGDLVGLLDHLRIDKAIFVGHDWGGFVVWQMPLRHLDRVAGVVGINTPHLPRAPADPIAIMRKRFGDTMYIVQFQDPAREPDRIFGSRVEQTFDAFMRKPLPRNDAPSTEPPAGGIAASPSLNLAFPQMIVAYDAAKDARQRILSDAEKQVFVDTFTRTGFTGGINWYRNMTRNWQRSEGLDHTVRVPSLMIMAENDAVLPPSAADGMEKLVPDLEKYLVRDSGHWTQQEQPAEVSAKLIEWRRRRFG</sequence>
<reference evidence="3" key="1">
    <citation type="submission" date="2020-05" db="EMBL/GenBank/DDBJ databases">
        <title>Nod-independent and nitrogen-fixing Bradyrhizobium aeschynomene sp. nov. isolated from nodules of Aeschynomene indica.</title>
        <authorList>
            <person name="Zhang Z."/>
        </authorList>
    </citation>
    <scope>NUCLEOTIDE SEQUENCE</scope>
    <source>
        <strain evidence="3">83012</strain>
    </source>
</reference>
<dbReference type="GO" id="GO:0016787">
    <property type="term" value="F:hydrolase activity"/>
    <property type="evidence" value="ECO:0007669"/>
    <property type="project" value="UniProtKB-KW"/>
</dbReference>
<accession>A0ABX2CHR6</accession>
<protein>
    <submittedName>
        <fullName evidence="3">Alpha/beta hydrolase</fullName>
    </submittedName>
</protein>
<dbReference type="Proteomes" id="UP000886476">
    <property type="component" value="Unassembled WGS sequence"/>
</dbReference>
<evidence type="ECO:0000313" key="3">
    <source>
        <dbReference type="EMBL" id="NPU66879.1"/>
    </source>
</evidence>
<organism evidence="3 4">
    <name type="scientific">Bradyrhizobium aeschynomenes</name>
    <dbReference type="NCBI Taxonomy" id="2734909"/>
    <lineage>
        <taxon>Bacteria</taxon>
        <taxon>Pseudomonadati</taxon>
        <taxon>Pseudomonadota</taxon>
        <taxon>Alphaproteobacteria</taxon>
        <taxon>Hyphomicrobiales</taxon>
        <taxon>Nitrobacteraceae</taxon>
        <taxon>Bradyrhizobium</taxon>
    </lineage>
</organism>
<evidence type="ECO:0000259" key="2">
    <source>
        <dbReference type="Pfam" id="PF00561"/>
    </source>
</evidence>
<dbReference type="SUPFAM" id="SSF53474">
    <property type="entry name" value="alpha/beta-Hydrolases"/>
    <property type="match status" value="1"/>
</dbReference>
<dbReference type="EMBL" id="JABFDN010000005">
    <property type="protein sequence ID" value="NPU66879.1"/>
    <property type="molecule type" value="Genomic_DNA"/>
</dbReference>
<proteinExistence type="predicted"/>
<dbReference type="InterPro" id="IPR029058">
    <property type="entry name" value="AB_hydrolase_fold"/>
</dbReference>
<dbReference type="InterPro" id="IPR000639">
    <property type="entry name" value="Epox_hydrolase-like"/>
</dbReference>
<evidence type="ECO:0000313" key="4">
    <source>
        <dbReference type="Proteomes" id="UP000886476"/>
    </source>
</evidence>
<dbReference type="Gene3D" id="3.40.50.1820">
    <property type="entry name" value="alpha/beta hydrolase"/>
    <property type="match status" value="1"/>
</dbReference>
<dbReference type="InterPro" id="IPR000073">
    <property type="entry name" value="AB_hydrolase_1"/>
</dbReference>
<dbReference type="Pfam" id="PF00561">
    <property type="entry name" value="Abhydrolase_1"/>
    <property type="match status" value="1"/>
</dbReference>
<dbReference type="PANTHER" id="PTHR43329">
    <property type="entry name" value="EPOXIDE HYDROLASE"/>
    <property type="match status" value="1"/>
</dbReference>
<comment type="caution">
    <text evidence="3">The sequence shown here is derived from an EMBL/GenBank/DDBJ whole genome shotgun (WGS) entry which is preliminary data.</text>
</comment>
<dbReference type="RefSeq" id="WP_172111973.1">
    <property type="nucleotide sequence ID" value="NZ_JABFDN010000005.1"/>
</dbReference>
<name>A0ABX2CHR6_9BRAD</name>
<dbReference type="PRINTS" id="PR00412">
    <property type="entry name" value="EPOXHYDRLASE"/>
</dbReference>